<dbReference type="PANTHER" id="PTHR37534:SF43">
    <property type="entry name" value="FINGER DOMAIN PROTEIN, PUTATIVE (AFU_ORTHOLOGUE AFUA_1G01850)-RELATED"/>
    <property type="match status" value="1"/>
</dbReference>
<dbReference type="Proteomes" id="UP000422736">
    <property type="component" value="Chromosome 1"/>
</dbReference>
<accession>A0ABX6EPH7</accession>
<comment type="subcellular location">
    <subcellularLocation>
        <location evidence="1">Nucleus</location>
    </subcellularLocation>
</comment>
<keyword evidence="6" id="KW-1185">Reference proteome</keyword>
<dbReference type="CDD" id="cd00067">
    <property type="entry name" value="GAL4"/>
    <property type="match status" value="1"/>
</dbReference>
<feature type="compositionally biased region" description="Polar residues" evidence="3">
    <location>
        <begin position="81"/>
        <end position="90"/>
    </location>
</feature>
<dbReference type="InterPro" id="IPR036864">
    <property type="entry name" value="Zn2-C6_fun-type_DNA-bd_sf"/>
</dbReference>
<dbReference type="EMBL" id="CP015054">
    <property type="protein sequence ID" value="QGN13686.1"/>
    <property type="molecule type" value="Genomic_DNA"/>
</dbReference>
<evidence type="ECO:0000259" key="4">
    <source>
        <dbReference type="PROSITE" id="PS50048"/>
    </source>
</evidence>
<dbReference type="SMART" id="SM00066">
    <property type="entry name" value="GAL4"/>
    <property type="match status" value="1"/>
</dbReference>
<dbReference type="InterPro" id="IPR021858">
    <property type="entry name" value="Fun_TF"/>
</dbReference>
<evidence type="ECO:0000256" key="1">
    <source>
        <dbReference type="ARBA" id="ARBA00004123"/>
    </source>
</evidence>
<gene>
    <name evidence="5" type="ORF">FIM1_329</name>
</gene>
<protein>
    <submittedName>
        <fullName evidence="5">GAL4-like Zn2Cys6 binuclear cluster DNA-binding domain</fullName>
    </submittedName>
</protein>
<dbReference type="PROSITE" id="PS50048">
    <property type="entry name" value="ZN2_CY6_FUNGAL_2"/>
    <property type="match status" value="1"/>
</dbReference>
<evidence type="ECO:0000256" key="2">
    <source>
        <dbReference type="ARBA" id="ARBA00023242"/>
    </source>
</evidence>
<dbReference type="Pfam" id="PF11951">
    <property type="entry name" value="Fungal_trans_2"/>
    <property type="match status" value="1"/>
</dbReference>
<keyword evidence="2" id="KW-0539">Nucleus</keyword>
<organism evidence="5 6">
    <name type="scientific">Kluyveromyces marxianus</name>
    <name type="common">Yeast</name>
    <name type="synonym">Candida kefyr</name>
    <dbReference type="NCBI Taxonomy" id="4911"/>
    <lineage>
        <taxon>Eukaryota</taxon>
        <taxon>Fungi</taxon>
        <taxon>Dikarya</taxon>
        <taxon>Ascomycota</taxon>
        <taxon>Saccharomycotina</taxon>
        <taxon>Saccharomycetes</taxon>
        <taxon>Saccharomycetales</taxon>
        <taxon>Saccharomycetaceae</taxon>
        <taxon>Kluyveromyces</taxon>
    </lineage>
</organism>
<evidence type="ECO:0000313" key="5">
    <source>
        <dbReference type="EMBL" id="QGN13686.1"/>
    </source>
</evidence>
<evidence type="ECO:0000256" key="3">
    <source>
        <dbReference type="SAM" id="MobiDB-lite"/>
    </source>
</evidence>
<proteinExistence type="predicted"/>
<reference evidence="5 6" key="1">
    <citation type="submission" date="2016-03" db="EMBL/GenBank/DDBJ databases">
        <title>How can Kluyveromyces marxianus grow so fast - potential evolutionary course in Saccharomyces Complex revealed by comparative genomics.</title>
        <authorList>
            <person name="Mo W."/>
            <person name="Lu W."/>
            <person name="Yang X."/>
            <person name="Qi J."/>
            <person name="Lv H."/>
        </authorList>
    </citation>
    <scope>NUCLEOTIDE SEQUENCE [LARGE SCALE GENOMIC DNA]</scope>
    <source>
        <strain evidence="5 6">FIM1</strain>
    </source>
</reference>
<feature type="domain" description="Zn(2)-C6 fungal-type" evidence="4">
    <location>
        <begin position="10"/>
        <end position="40"/>
    </location>
</feature>
<dbReference type="PROSITE" id="PS00463">
    <property type="entry name" value="ZN2_CY6_FUNGAL_1"/>
    <property type="match status" value="1"/>
</dbReference>
<feature type="region of interest" description="Disordered" evidence="3">
    <location>
        <begin position="81"/>
        <end position="106"/>
    </location>
</feature>
<name>A0ABX6EPH7_KLUMA</name>
<dbReference type="PANTHER" id="PTHR37534">
    <property type="entry name" value="TRANSCRIPTIONAL ACTIVATOR PROTEIN UGA3"/>
    <property type="match status" value="1"/>
</dbReference>
<dbReference type="InterPro" id="IPR001138">
    <property type="entry name" value="Zn2Cys6_DnaBD"/>
</dbReference>
<sequence>MKKVVRSYNGCQKCRSLKKKCSEEKPQCSNCKKQGYDCSYVRPLKWGGRPFKDKRVTKMMRFEHTYVVEGICAVDLKAATGKNSSGTASDSKVAKKKKKKKNSRAEMGAQQMLLQMPLQPLQPLQQQTSFPEAKIVEYLPQVDVELKVDVDENSINIDPSVGGESFSPLSALFDNSNIERSPTALDTDQLVFQPNTANTAFSSEVVLQNQQFMSPTTRLPSFMIPDLLLQSPELAESFDFFFSQTSKLLVPAPSTTYSRNPFFNFLPRMAMNSSALMNLLLVFGANHKHKIMHSQGFYTDGNSSLVANDLLTNTFTSLLTQLTDFDTRNSDSTLATILLLAAFDIFFGDKKQKWRTHVYGARKIMKERLSNGTGALTLSDHSADFRQEHFLLRWFAYTDIISSLSSTNSINNIHKLSSLKYEMETNVEDSLMQKMIRLEDIEYFTGMEVSCLWMLAEVSRLVNEKETDETTVFPQVLVLKALELDHKMTTYLKKTELKRDEVYQTYYLSKTDAVMAERYEVYRILRGTNQIFTLTGVLQLKRRVLGISPSSPIIIELLKEITKIIENCIAFESSAETCIIFCIFSCGCELMDPELYEYRLLYQQHLTSLVRKGVTSAKQAQNIMEECWLSGKQWWDLFKEKNMDITFAL</sequence>
<dbReference type="Pfam" id="PF00172">
    <property type="entry name" value="Zn_clus"/>
    <property type="match status" value="1"/>
</dbReference>
<dbReference type="SUPFAM" id="SSF57701">
    <property type="entry name" value="Zn2/Cys6 DNA-binding domain"/>
    <property type="match status" value="1"/>
</dbReference>
<dbReference type="Gene3D" id="4.10.240.10">
    <property type="entry name" value="Zn(2)-C6 fungal-type DNA-binding domain"/>
    <property type="match status" value="1"/>
</dbReference>
<evidence type="ECO:0000313" key="6">
    <source>
        <dbReference type="Proteomes" id="UP000422736"/>
    </source>
</evidence>